<evidence type="ECO:0000313" key="3">
    <source>
        <dbReference type="Proteomes" id="UP001596527"/>
    </source>
</evidence>
<evidence type="ECO:0000313" key="2">
    <source>
        <dbReference type="EMBL" id="MFC7579738.1"/>
    </source>
</evidence>
<proteinExistence type="predicted"/>
<evidence type="ECO:0000259" key="1">
    <source>
        <dbReference type="Pfam" id="PF00144"/>
    </source>
</evidence>
<dbReference type="Proteomes" id="UP001596527">
    <property type="component" value="Unassembled WGS sequence"/>
</dbReference>
<feature type="domain" description="Beta-lactamase-related" evidence="1">
    <location>
        <begin position="18"/>
        <end position="246"/>
    </location>
</feature>
<keyword evidence="2" id="KW-0378">Hydrolase</keyword>
<name>A0ABW2SJ63_9ACTO</name>
<accession>A0ABW2SJ63</accession>
<dbReference type="GO" id="GO:0016787">
    <property type="term" value="F:hydrolase activity"/>
    <property type="evidence" value="ECO:0007669"/>
    <property type="project" value="UniProtKB-KW"/>
</dbReference>
<dbReference type="EMBL" id="JBHTEF010000001">
    <property type="protein sequence ID" value="MFC7579738.1"/>
    <property type="molecule type" value="Genomic_DNA"/>
</dbReference>
<organism evidence="2 3">
    <name type="scientific">Schaalia naturae</name>
    <dbReference type="NCBI Taxonomy" id="635203"/>
    <lineage>
        <taxon>Bacteria</taxon>
        <taxon>Bacillati</taxon>
        <taxon>Actinomycetota</taxon>
        <taxon>Actinomycetes</taxon>
        <taxon>Actinomycetales</taxon>
        <taxon>Actinomycetaceae</taxon>
        <taxon>Schaalia</taxon>
    </lineage>
</organism>
<dbReference type="EC" id="3.-.-.-" evidence="2"/>
<dbReference type="PANTHER" id="PTHR43283:SF15">
    <property type="entry name" value="CONSERVED PROTEIN"/>
    <property type="match status" value="1"/>
</dbReference>
<dbReference type="InterPro" id="IPR050789">
    <property type="entry name" value="Diverse_Enzym_Activities"/>
</dbReference>
<dbReference type="InterPro" id="IPR012338">
    <property type="entry name" value="Beta-lactam/transpept-like"/>
</dbReference>
<reference evidence="3" key="1">
    <citation type="journal article" date="2019" name="Int. J. Syst. Evol. Microbiol.">
        <title>The Global Catalogue of Microorganisms (GCM) 10K type strain sequencing project: providing services to taxonomists for standard genome sequencing and annotation.</title>
        <authorList>
            <consortium name="The Broad Institute Genomics Platform"/>
            <consortium name="The Broad Institute Genome Sequencing Center for Infectious Disease"/>
            <person name="Wu L."/>
            <person name="Ma J."/>
        </authorList>
    </citation>
    <scope>NUCLEOTIDE SEQUENCE [LARGE SCALE GENOMIC DNA]</scope>
    <source>
        <strain evidence="3">CCUG 56698</strain>
    </source>
</reference>
<dbReference type="Pfam" id="PF00144">
    <property type="entry name" value="Beta-lactamase"/>
    <property type="match status" value="1"/>
</dbReference>
<dbReference type="RefSeq" id="WP_380971204.1">
    <property type="nucleotide sequence ID" value="NZ_JBHTEF010000001.1"/>
</dbReference>
<comment type="caution">
    <text evidence="2">The sequence shown here is derived from an EMBL/GenBank/DDBJ whole genome shotgun (WGS) entry which is preliminary data.</text>
</comment>
<dbReference type="PANTHER" id="PTHR43283">
    <property type="entry name" value="BETA-LACTAMASE-RELATED"/>
    <property type="match status" value="1"/>
</dbReference>
<dbReference type="InterPro" id="IPR001466">
    <property type="entry name" value="Beta-lactam-related"/>
</dbReference>
<dbReference type="Gene3D" id="3.40.710.10">
    <property type="entry name" value="DD-peptidase/beta-lactamase superfamily"/>
    <property type="match status" value="1"/>
</dbReference>
<gene>
    <name evidence="2" type="ORF">ACFQWG_00630</name>
</gene>
<dbReference type="SUPFAM" id="SSF56601">
    <property type="entry name" value="beta-lactamase/transpeptidase-like"/>
    <property type="match status" value="1"/>
</dbReference>
<keyword evidence="3" id="KW-1185">Reference proteome</keyword>
<sequence>MEQASPSTDLFPVPFEHSLAVLHRGRVLHVEGDTARVLDLASVTKVLAARATLVAVDQGYLGLDDPMGPPGATLRHLMSHSSGLSQDSDVVLAAPGARRIYSNRGIEVMGRAVEAATATALDRWIEQTVLEPLGMATADVPGSPAWSGRASVEDLMALAGELLHPVLVSPALDEEATKPVFPDLVGVVPGYGRQTPNPWGLGVEIRGHKHPHWTAPDASPWVFGHFGQSGSFLWVDRRLDAAAAFLGVEPFGPWHREHWSRLNQEVLGLIASD</sequence>
<protein>
    <submittedName>
        <fullName evidence="2">Serine hydrolase domain-containing protein</fullName>
        <ecNumber evidence="2">3.-.-.-</ecNumber>
    </submittedName>
</protein>